<dbReference type="AlphaFoldDB" id="A0A0M3IA04"/>
<feature type="compositionally biased region" description="Polar residues" evidence="1">
    <location>
        <begin position="23"/>
        <end position="34"/>
    </location>
</feature>
<keyword evidence="2" id="KW-1185">Reference proteome</keyword>
<dbReference type="WBParaSite" id="ALUE_0001434701-mRNA-1">
    <property type="protein sequence ID" value="ALUE_0001434701-mRNA-1"/>
    <property type="gene ID" value="ALUE_0001434701"/>
</dbReference>
<dbReference type="Proteomes" id="UP000036681">
    <property type="component" value="Unplaced"/>
</dbReference>
<organism evidence="2 3">
    <name type="scientific">Ascaris lumbricoides</name>
    <name type="common">Giant roundworm</name>
    <dbReference type="NCBI Taxonomy" id="6252"/>
    <lineage>
        <taxon>Eukaryota</taxon>
        <taxon>Metazoa</taxon>
        <taxon>Ecdysozoa</taxon>
        <taxon>Nematoda</taxon>
        <taxon>Chromadorea</taxon>
        <taxon>Rhabditida</taxon>
        <taxon>Spirurina</taxon>
        <taxon>Ascaridomorpha</taxon>
        <taxon>Ascaridoidea</taxon>
        <taxon>Ascarididae</taxon>
        <taxon>Ascaris</taxon>
    </lineage>
</organism>
<protein>
    <submittedName>
        <fullName evidence="3">Remorin_C domain-containing protein</fullName>
    </submittedName>
</protein>
<proteinExistence type="predicted"/>
<name>A0A0M3IA04_ASCLU</name>
<reference evidence="3" key="1">
    <citation type="submission" date="2017-02" db="UniProtKB">
        <authorList>
            <consortium name="WormBaseParasite"/>
        </authorList>
    </citation>
    <scope>IDENTIFICATION</scope>
</reference>
<feature type="region of interest" description="Disordered" evidence="1">
    <location>
        <begin position="23"/>
        <end position="43"/>
    </location>
</feature>
<evidence type="ECO:0000256" key="1">
    <source>
        <dbReference type="SAM" id="MobiDB-lite"/>
    </source>
</evidence>
<evidence type="ECO:0000313" key="3">
    <source>
        <dbReference type="WBParaSite" id="ALUE_0001434701-mRNA-1"/>
    </source>
</evidence>
<evidence type="ECO:0000313" key="2">
    <source>
        <dbReference type="Proteomes" id="UP000036681"/>
    </source>
</evidence>
<sequence>MLEHSSGPVPAEALMDDESVTDNFEYNSAPSFPQRNEGVELNEPTNSSLCCNTTCINGMDPIGGVPAEWLMCDDDVENNLGQLFPTTSASSVSSYVSTSVSNASAARERENWLRSEVEWLNYKVCQKMVKKKMRELNEEKNRMLHYYSETSALMSVYEKRKETLKKRQRRKAARERMKEAKRRFLSEFFNQPFEVTKGCERSIGVLKFCFFSISQR</sequence>
<accession>A0A0M3IA04</accession>